<dbReference type="EMBL" id="BLXT01006649">
    <property type="protein sequence ID" value="GFO32655.1"/>
    <property type="molecule type" value="Genomic_DNA"/>
</dbReference>
<protein>
    <submittedName>
        <fullName evidence="2">Uncharacterized protein</fullName>
    </submittedName>
</protein>
<dbReference type="AlphaFoldDB" id="A0AAV4CLN2"/>
<keyword evidence="1" id="KW-0812">Transmembrane</keyword>
<feature type="transmembrane region" description="Helical" evidence="1">
    <location>
        <begin position="75"/>
        <end position="96"/>
    </location>
</feature>
<dbReference type="Proteomes" id="UP000735302">
    <property type="component" value="Unassembled WGS sequence"/>
</dbReference>
<comment type="caution">
    <text evidence="2">The sequence shown here is derived from an EMBL/GenBank/DDBJ whole genome shotgun (WGS) entry which is preliminary data.</text>
</comment>
<name>A0AAV4CLN2_9GAST</name>
<organism evidence="2 3">
    <name type="scientific">Plakobranchus ocellatus</name>
    <dbReference type="NCBI Taxonomy" id="259542"/>
    <lineage>
        <taxon>Eukaryota</taxon>
        <taxon>Metazoa</taxon>
        <taxon>Spiralia</taxon>
        <taxon>Lophotrochozoa</taxon>
        <taxon>Mollusca</taxon>
        <taxon>Gastropoda</taxon>
        <taxon>Heterobranchia</taxon>
        <taxon>Euthyneura</taxon>
        <taxon>Panpulmonata</taxon>
        <taxon>Sacoglossa</taxon>
        <taxon>Placobranchoidea</taxon>
        <taxon>Plakobranchidae</taxon>
        <taxon>Plakobranchus</taxon>
    </lineage>
</organism>
<evidence type="ECO:0000256" key="1">
    <source>
        <dbReference type="SAM" id="Phobius"/>
    </source>
</evidence>
<evidence type="ECO:0000313" key="2">
    <source>
        <dbReference type="EMBL" id="GFO32655.1"/>
    </source>
</evidence>
<sequence>MISGFQALRQAMAPVARLEPTTEESLYSLFSGPPDSGHGLHMKNSGLNSKHGLFMIPGAELGDQDKFLPLISSQLIVISILLLHFILIIIIIIIIVTTGTRSGKR</sequence>
<keyword evidence="1" id="KW-1133">Transmembrane helix</keyword>
<evidence type="ECO:0000313" key="3">
    <source>
        <dbReference type="Proteomes" id="UP000735302"/>
    </source>
</evidence>
<keyword evidence="1" id="KW-0472">Membrane</keyword>
<accession>A0AAV4CLN2</accession>
<proteinExistence type="predicted"/>
<keyword evidence="3" id="KW-1185">Reference proteome</keyword>
<reference evidence="2 3" key="1">
    <citation type="journal article" date="2021" name="Elife">
        <title>Chloroplast acquisition without the gene transfer in kleptoplastic sea slugs, Plakobranchus ocellatus.</title>
        <authorList>
            <person name="Maeda T."/>
            <person name="Takahashi S."/>
            <person name="Yoshida T."/>
            <person name="Shimamura S."/>
            <person name="Takaki Y."/>
            <person name="Nagai Y."/>
            <person name="Toyoda A."/>
            <person name="Suzuki Y."/>
            <person name="Arimoto A."/>
            <person name="Ishii H."/>
            <person name="Satoh N."/>
            <person name="Nishiyama T."/>
            <person name="Hasebe M."/>
            <person name="Maruyama T."/>
            <person name="Minagawa J."/>
            <person name="Obokata J."/>
            <person name="Shigenobu S."/>
        </authorList>
    </citation>
    <scope>NUCLEOTIDE SEQUENCE [LARGE SCALE GENOMIC DNA]</scope>
</reference>
<gene>
    <name evidence="2" type="ORF">PoB_005916000</name>
</gene>